<comment type="caution">
    <text evidence="1">The sequence shown here is derived from an EMBL/GenBank/DDBJ whole genome shotgun (WGS) entry which is preliminary data.</text>
</comment>
<accession>A0A135ZYH2</accession>
<dbReference type="STRING" id="1799789.AX660_16715"/>
<evidence type="ECO:0000313" key="2">
    <source>
        <dbReference type="Proteomes" id="UP000070299"/>
    </source>
</evidence>
<dbReference type="Proteomes" id="UP000070299">
    <property type="component" value="Unassembled WGS sequence"/>
</dbReference>
<reference evidence="2" key="1">
    <citation type="submission" date="2016-02" db="EMBL/GenBank/DDBJ databases">
        <authorList>
            <person name="Schultz-Johansen M."/>
            <person name="Glaring M.A."/>
            <person name="Bech P.K."/>
            <person name="Stougaard P."/>
        </authorList>
    </citation>
    <scope>NUCLEOTIDE SEQUENCE [LARGE SCALE GENOMIC DNA]</scope>
    <source>
        <strain evidence="2">S66</strain>
    </source>
</reference>
<organism evidence="1 2">
    <name type="scientific">Paraglaciecola hydrolytica</name>
    <dbReference type="NCBI Taxonomy" id="1799789"/>
    <lineage>
        <taxon>Bacteria</taxon>
        <taxon>Pseudomonadati</taxon>
        <taxon>Pseudomonadota</taxon>
        <taxon>Gammaproteobacteria</taxon>
        <taxon>Alteromonadales</taxon>
        <taxon>Alteromonadaceae</taxon>
        <taxon>Paraglaciecola</taxon>
    </lineage>
</organism>
<evidence type="ECO:0000313" key="1">
    <source>
        <dbReference type="EMBL" id="KXI28033.1"/>
    </source>
</evidence>
<gene>
    <name evidence="1" type="ORF">AX660_16715</name>
</gene>
<name>A0A135ZYH2_9ALTE</name>
<dbReference type="AlphaFoldDB" id="A0A135ZYH2"/>
<dbReference type="EMBL" id="LSNE01000007">
    <property type="protein sequence ID" value="KXI28033.1"/>
    <property type="molecule type" value="Genomic_DNA"/>
</dbReference>
<sequence>MWISFRCKLGGKVDQFWMQINKRFGLKVDFQEFAICLHSYSFHKRGITKEQYYTINDVQKIPGIVDSRQCDFLLSLLIKVNYLELDKEHILACLPQKLCGGAVHIGLPNLSSVDVYNDFKHAVEAIPLTKGKWLAIDDSNNPFNNVFDMMSKIEKRDDLVAGCVGYHFLELPEDKIGSLDNIQHVFAEPILAAVRMSSFVFGDTHEKLIWQYQKNSTSLYLTN</sequence>
<keyword evidence="2" id="KW-1185">Reference proteome</keyword>
<protein>
    <submittedName>
        <fullName evidence="1">Uncharacterized protein</fullName>
    </submittedName>
</protein>
<proteinExistence type="predicted"/>